<organism evidence="1 2">
    <name type="scientific">Sorghum bicolor</name>
    <name type="common">Sorghum</name>
    <name type="synonym">Sorghum vulgare</name>
    <dbReference type="NCBI Taxonomy" id="4558"/>
    <lineage>
        <taxon>Eukaryota</taxon>
        <taxon>Viridiplantae</taxon>
        <taxon>Streptophyta</taxon>
        <taxon>Embryophyta</taxon>
        <taxon>Tracheophyta</taxon>
        <taxon>Spermatophyta</taxon>
        <taxon>Magnoliopsida</taxon>
        <taxon>Liliopsida</taxon>
        <taxon>Poales</taxon>
        <taxon>Poaceae</taxon>
        <taxon>PACMAD clade</taxon>
        <taxon>Panicoideae</taxon>
        <taxon>Andropogonodae</taxon>
        <taxon>Andropogoneae</taxon>
        <taxon>Sorghinae</taxon>
        <taxon>Sorghum</taxon>
    </lineage>
</organism>
<protein>
    <submittedName>
        <fullName evidence="1">Uncharacterized protein</fullName>
    </submittedName>
</protein>
<sequence>MHGGTAELLTWHATGRAWRTWRVLSRHRSRCVSAVPQVTARQCRATGHDAAVPHARARLLLAFVRVRVCIG</sequence>
<dbReference type="Proteomes" id="UP000000768">
    <property type="component" value="Chromosome 9"/>
</dbReference>
<evidence type="ECO:0000313" key="2">
    <source>
        <dbReference type="Proteomes" id="UP000000768"/>
    </source>
</evidence>
<reference evidence="2" key="2">
    <citation type="journal article" date="2018" name="Plant J.">
        <title>The Sorghum bicolor reference genome: improved assembly, gene annotations, a transcriptome atlas, and signatures of genome organization.</title>
        <authorList>
            <person name="McCormick R.F."/>
            <person name="Truong S.K."/>
            <person name="Sreedasyam A."/>
            <person name="Jenkins J."/>
            <person name="Shu S."/>
            <person name="Sims D."/>
            <person name="Kennedy M."/>
            <person name="Amirebrahimi M."/>
            <person name="Weers B.D."/>
            <person name="McKinley B."/>
            <person name="Mattison A."/>
            <person name="Morishige D.T."/>
            <person name="Grimwood J."/>
            <person name="Schmutz J."/>
            <person name="Mullet J.E."/>
        </authorList>
    </citation>
    <scope>NUCLEOTIDE SEQUENCE [LARGE SCALE GENOMIC DNA]</scope>
    <source>
        <strain evidence="2">cv. BTx623</strain>
    </source>
</reference>
<dbReference type="AlphaFoldDB" id="A0A1B6P827"/>
<proteinExistence type="predicted"/>
<dbReference type="InParanoid" id="A0A1B6P827"/>
<keyword evidence="2" id="KW-1185">Reference proteome</keyword>
<dbReference type="Gramene" id="KXG21681">
    <property type="protein sequence ID" value="KXG21681"/>
    <property type="gene ID" value="SORBI_3009G095200"/>
</dbReference>
<gene>
    <name evidence="1" type="ORF">SORBI_3009G095200</name>
</gene>
<dbReference type="EMBL" id="CM000768">
    <property type="protein sequence ID" value="KXG21681.1"/>
    <property type="molecule type" value="Genomic_DNA"/>
</dbReference>
<evidence type="ECO:0000313" key="1">
    <source>
        <dbReference type="EMBL" id="KXG21681.1"/>
    </source>
</evidence>
<reference evidence="1 2" key="1">
    <citation type="journal article" date="2009" name="Nature">
        <title>The Sorghum bicolor genome and the diversification of grasses.</title>
        <authorList>
            <person name="Paterson A.H."/>
            <person name="Bowers J.E."/>
            <person name="Bruggmann R."/>
            <person name="Dubchak I."/>
            <person name="Grimwood J."/>
            <person name="Gundlach H."/>
            <person name="Haberer G."/>
            <person name="Hellsten U."/>
            <person name="Mitros T."/>
            <person name="Poliakov A."/>
            <person name="Schmutz J."/>
            <person name="Spannagl M."/>
            <person name="Tang H."/>
            <person name="Wang X."/>
            <person name="Wicker T."/>
            <person name="Bharti A.K."/>
            <person name="Chapman J."/>
            <person name="Feltus F.A."/>
            <person name="Gowik U."/>
            <person name="Grigoriev I.V."/>
            <person name="Lyons E."/>
            <person name="Maher C.A."/>
            <person name="Martis M."/>
            <person name="Narechania A."/>
            <person name="Otillar R.P."/>
            <person name="Penning B.W."/>
            <person name="Salamov A.A."/>
            <person name="Wang Y."/>
            <person name="Zhang L."/>
            <person name="Carpita N.C."/>
            <person name="Freeling M."/>
            <person name="Gingle A.R."/>
            <person name="Hash C.T."/>
            <person name="Keller B."/>
            <person name="Klein P."/>
            <person name="Kresovich S."/>
            <person name="McCann M.C."/>
            <person name="Ming R."/>
            <person name="Peterson D.G."/>
            <person name="Mehboob-ur-Rahman"/>
            <person name="Ware D."/>
            <person name="Westhoff P."/>
            <person name="Mayer K.F."/>
            <person name="Messing J."/>
            <person name="Rokhsar D.S."/>
        </authorList>
    </citation>
    <scope>NUCLEOTIDE SEQUENCE [LARGE SCALE GENOMIC DNA]</scope>
    <source>
        <strain evidence="2">cv. BTx623</strain>
    </source>
</reference>
<name>A0A1B6P827_SORBI</name>
<accession>A0A1B6P827</accession>